<dbReference type="Gene3D" id="2.60.40.1240">
    <property type="match status" value="1"/>
</dbReference>
<dbReference type="OrthoDB" id="3240463at2"/>
<evidence type="ECO:0000313" key="5">
    <source>
        <dbReference type="Proteomes" id="UP000267368"/>
    </source>
</evidence>
<dbReference type="Pfam" id="PF16729">
    <property type="entry name" value="DUF5067"/>
    <property type="match status" value="1"/>
</dbReference>
<sequence>MRITAVRPAISWQLMFSEKLFFMMGAKGRLKKPADSLACTPIEGETNMKKPIIAFATACALASSMALVACSSEGTQEPAPDASEPAAATPAEEKAAESDYTVSIDALSQTTDYQGKPAVVVTYTWANNSDEATSAAVALMAKAFQNGVQLETAIVSGGIDNDGYMAEVKPGAGTTYQMAYLIEDQSDVTVEVSELISFDDTLLAEQVFTLA</sequence>
<organism evidence="4 5">
    <name type="scientific">Slackia faecicanis</name>
    <dbReference type="NCBI Taxonomy" id="255723"/>
    <lineage>
        <taxon>Bacteria</taxon>
        <taxon>Bacillati</taxon>
        <taxon>Actinomycetota</taxon>
        <taxon>Coriobacteriia</taxon>
        <taxon>Eggerthellales</taxon>
        <taxon>Eggerthellaceae</taxon>
        <taxon>Slackia</taxon>
    </lineage>
</organism>
<dbReference type="AlphaFoldDB" id="A0A3N0AG51"/>
<dbReference type="InterPro" id="IPR031989">
    <property type="entry name" value="DUF5067"/>
</dbReference>
<feature type="compositionally biased region" description="Low complexity" evidence="2">
    <location>
        <begin position="77"/>
        <end position="90"/>
    </location>
</feature>
<keyword evidence="5" id="KW-1185">Reference proteome</keyword>
<feature type="region of interest" description="Disordered" evidence="2">
    <location>
        <begin position="74"/>
        <end position="97"/>
    </location>
</feature>
<gene>
    <name evidence="4" type="ORF">DMP07_03800</name>
</gene>
<name>A0A3N0AG51_9ACTN</name>
<evidence type="ECO:0000256" key="2">
    <source>
        <dbReference type="SAM" id="MobiDB-lite"/>
    </source>
</evidence>
<evidence type="ECO:0000256" key="1">
    <source>
        <dbReference type="ARBA" id="ARBA00022729"/>
    </source>
</evidence>
<feature type="domain" description="DUF5067" evidence="3">
    <location>
        <begin position="79"/>
        <end position="193"/>
    </location>
</feature>
<evidence type="ECO:0000259" key="3">
    <source>
        <dbReference type="Pfam" id="PF16729"/>
    </source>
</evidence>
<accession>A0A3N0AG51</accession>
<reference evidence="5" key="1">
    <citation type="submission" date="2018-05" db="EMBL/GenBank/DDBJ databases">
        <title>Genome Sequencing of selected type strains of the family Eggerthellaceae.</title>
        <authorList>
            <person name="Danylec N."/>
            <person name="Stoll D.A."/>
            <person name="Doetsch A."/>
            <person name="Huch M."/>
        </authorList>
    </citation>
    <scope>NUCLEOTIDE SEQUENCE [LARGE SCALE GENOMIC DNA]</scope>
    <source>
        <strain evidence="5">DSM 17537</strain>
    </source>
</reference>
<keyword evidence="1" id="KW-0732">Signal</keyword>
<protein>
    <submittedName>
        <fullName evidence="4">DUF5067 domain-containing protein</fullName>
    </submittedName>
</protein>
<dbReference type="EMBL" id="QICB01000002">
    <property type="protein sequence ID" value="RNL20714.1"/>
    <property type="molecule type" value="Genomic_DNA"/>
</dbReference>
<comment type="caution">
    <text evidence="4">The sequence shown here is derived from an EMBL/GenBank/DDBJ whole genome shotgun (WGS) entry which is preliminary data.</text>
</comment>
<dbReference type="Proteomes" id="UP000267368">
    <property type="component" value="Unassembled WGS sequence"/>
</dbReference>
<dbReference type="InterPro" id="IPR029050">
    <property type="entry name" value="Immunoprotect_excell_Ig-like"/>
</dbReference>
<proteinExistence type="predicted"/>
<evidence type="ECO:0000313" key="4">
    <source>
        <dbReference type="EMBL" id="RNL20714.1"/>
    </source>
</evidence>